<evidence type="ECO:0000313" key="3">
    <source>
        <dbReference type="Proteomes" id="UP001596043"/>
    </source>
</evidence>
<dbReference type="Gene3D" id="3.10.450.40">
    <property type="match status" value="1"/>
</dbReference>
<dbReference type="Pfam" id="PF04965">
    <property type="entry name" value="GPW_gp25"/>
    <property type="match status" value="1"/>
</dbReference>
<keyword evidence="3" id="KW-1185">Reference proteome</keyword>
<protein>
    <submittedName>
        <fullName evidence="2">GPW/gp25 family protein</fullName>
    </submittedName>
</protein>
<name>A0ABV9HZ90_9FLAO</name>
<evidence type="ECO:0000259" key="1">
    <source>
        <dbReference type="Pfam" id="PF04965"/>
    </source>
</evidence>
<dbReference type="InterPro" id="IPR007048">
    <property type="entry name" value="IraD/Gp25-like"/>
</dbReference>
<organism evidence="2 3">
    <name type="scientific">Dokdonia ponticola</name>
    <dbReference type="NCBI Taxonomy" id="2041041"/>
    <lineage>
        <taxon>Bacteria</taxon>
        <taxon>Pseudomonadati</taxon>
        <taxon>Bacteroidota</taxon>
        <taxon>Flavobacteriia</taxon>
        <taxon>Flavobacteriales</taxon>
        <taxon>Flavobacteriaceae</taxon>
        <taxon>Dokdonia</taxon>
    </lineage>
</organism>
<dbReference type="SUPFAM" id="SSF160719">
    <property type="entry name" value="gpW/gp25-like"/>
    <property type="match status" value="1"/>
</dbReference>
<gene>
    <name evidence="2" type="ORF">ACFO3O_14440</name>
</gene>
<feature type="domain" description="IraD/Gp25-like" evidence="1">
    <location>
        <begin position="30"/>
        <end position="119"/>
    </location>
</feature>
<reference evidence="3" key="1">
    <citation type="journal article" date="2019" name="Int. J. Syst. Evol. Microbiol.">
        <title>The Global Catalogue of Microorganisms (GCM) 10K type strain sequencing project: providing services to taxonomists for standard genome sequencing and annotation.</title>
        <authorList>
            <consortium name="The Broad Institute Genomics Platform"/>
            <consortium name="The Broad Institute Genome Sequencing Center for Infectious Disease"/>
            <person name="Wu L."/>
            <person name="Ma J."/>
        </authorList>
    </citation>
    <scope>NUCLEOTIDE SEQUENCE [LARGE SCALE GENOMIC DNA]</scope>
    <source>
        <strain evidence="3">YJ-61-S</strain>
    </source>
</reference>
<proteinExistence type="predicted"/>
<dbReference type="Proteomes" id="UP001596043">
    <property type="component" value="Unassembled WGS sequence"/>
</dbReference>
<dbReference type="RefSeq" id="WP_379980028.1">
    <property type="nucleotide sequence ID" value="NZ_JBHSFV010000009.1"/>
</dbReference>
<accession>A0ABV9HZ90</accession>
<evidence type="ECO:0000313" key="2">
    <source>
        <dbReference type="EMBL" id="MFC4635115.1"/>
    </source>
</evidence>
<sequence>MDSKNSFLGTGWAFPPTFVKEQKKTEMISNEEDIKSSLHILLTTRLGERVMFPEYGCNLEELLFESLNRTLITYTVDLIKTAILYHEPRIDVLKIDISETDPLEGKLVISIDYMVRATNSRTNVVFPFYKEEGTDIS</sequence>
<dbReference type="EMBL" id="JBHSFV010000009">
    <property type="protein sequence ID" value="MFC4635115.1"/>
    <property type="molecule type" value="Genomic_DNA"/>
</dbReference>
<comment type="caution">
    <text evidence="2">The sequence shown here is derived from an EMBL/GenBank/DDBJ whole genome shotgun (WGS) entry which is preliminary data.</text>
</comment>